<evidence type="ECO:0000256" key="7">
    <source>
        <dbReference type="ARBA" id="ARBA00023239"/>
    </source>
</evidence>
<proteinExistence type="inferred from homology"/>
<reference evidence="10 11" key="2">
    <citation type="journal article" date="2014" name="J. Gen. Appl. Microbiol.">
        <title>The early diverging ascomycetous budding yeast Saitoella complicata has three histone deacetylases belonging to the Clr6, Hos2, and Rpd3 lineages.</title>
        <authorList>
            <person name="Nishida H."/>
            <person name="Matsumoto T."/>
            <person name="Kondo S."/>
            <person name="Hamamoto M."/>
            <person name="Yoshikawa H."/>
        </authorList>
    </citation>
    <scope>NUCLEOTIDE SEQUENCE [LARGE SCALE GENOMIC DNA]</scope>
    <source>
        <strain evidence="10 11">NRRL Y-17804</strain>
    </source>
</reference>
<dbReference type="PANTHER" id="PTHR42104">
    <property type="entry name" value="EXTRACELLULAR GUANYL-SPECIFIC RIBONUCLEASE RNTA (AFU_ORTHOLOGUE AFUA_4G03230)"/>
    <property type="match status" value="1"/>
</dbReference>
<dbReference type="Proteomes" id="UP000033140">
    <property type="component" value="Unassembled WGS sequence"/>
</dbReference>
<feature type="region of interest" description="Disordered" evidence="9">
    <location>
        <begin position="193"/>
        <end position="219"/>
    </location>
</feature>
<dbReference type="PANTHER" id="PTHR42104:SF1">
    <property type="entry name" value="EXTRACELLULAR GUANYL-SPECIFIC RIBONUCLEASE RNTA (AFU_ORTHOLOGUE AFUA_4G03230)"/>
    <property type="match status" value="1"/>
</dbReference>
<evidence type="ECO:0000256" key="9">
    <source>
        <dbReference type="SAM" id="MobiDB-lite"/>
    </source>
</evidence>
<dbReference type="EC" id="4.6.1.24" evidence="2"/>
<evidence type="ECO:0000313" key="11">
    <source>
        <dbReference type="Proteomes" id="UP000033140"/>
    </source>
</evidence>
<keyword evidence="6" id="KW-1015">Disulfide bond</keyword>
<comment type="similarity">
    <text evidence="1">Belongs to the ribonuclease N1/T1 family.</text>
</comment>
<dbReference type="InterPro" id="IPR000026">
    <property type="entry name" value="N1-like"/>
</dbReference>
<evidence type="ECO:0000256" key="1">
    <source>
        <dbReference type="ARBA" id="ARBA00009006"/>
    </source>
</evidence>
<evidence type="ECO:0000256" key="5">
    <source>
        <dbReference type="ARBA" id="ARBA00022801"/>
    </source>
</evidence>
<evidence type="ECO:0000256" key="4">
    <source>
        <dbReference type="ARBA" id="ARBA00022759"/>
    </source>
</evidence>
<name>A0A0E9NBN8_SAICN</name>
<dbReference type="GO" id="GO:0046589">
    <property type="term" value="F:ribonuclease T1 activity"/>
    <property type="evidence" value="ECO:0007669"/>
    <property type="project" value="UniProtKB-EC"/>
</dbReference>
<dbReference type="Pfam" id="PF00545">
    <property type="entry name" value="Ribonuclease"/>
    <property type="match status" value="1"/>
</dbReference>
<evidence type="ECO:0000256" key="8">
    <source>
        <dbReference type="ARBA" id="ARBA00034015"/>
    </source>
</evidence>
<protein>
    <recommendedName>
        <fullName evidence="2">ribonuclease T1</fullName>
        <ecNumber evidence="2">4.6.1.24</ecNumber>
    </recommendedName>
</protein>
<organism evidence="10 11">
    <name type="scientific">Saitoella complicata (strain BCRC 22490 / CBS 7301 / JCM 7358 / NBRC 10748 / NRRL Y-17804)</name>
    <dbReference type="NCBI Taxonomy" id="698492"/>
    <lineage>
        <taxon>Eukaryota</taxon>
        <taxon>Fungi</taxon>
        <taxon>Dikarya</taxon>
        <taxon>Ascomycota</taxon>
        <taxon>Taphrinomycotina</taxon>
        <taxon>Taphrinomycotina incertae sedis</taxon>
        <taxon>Saitoella</taxon>
    </lineage>
</organism>
<sequence>MDMGTISLAHSYILCTDDKLAAPICRHQLQLNRSLSTQHSNHRKQLRIMFSLQFLLLALVVMNLALNSHGQTILNAPDTDIQCGDSDLTPSALLSAAQSCLSHILSGTTVGRDNYPHAYKDYEGITFPSGCSGHYYEYPVLNDDNDPYATGPPGAIRVIVGGVDIEKGTGAYCGVITHEGARAHNGFVSCQVEDQPDAPEGRRSERLLDLEPKVREREL</sequence>
<dbReference type="EMBL" id="BACD03000008">
    <property type="protein sequence ID" value="GAO47254.1"/>
    <property type="molecule type" value="Genomic_DNA"/>
</dbReference>
<dbReference type="AlphaFoldDB" id="A0A0E9NBN8"/>
<keyword evidence="4" id="KW-0255">Endonuclease</keyword>
<keyword evidence="5" id="KW-0378">Hydrolase</keyword>
<dbReference type="SUPFAM" id="SSF53933">
    <property type="entry name" value="Microbial ribonucleases"/>
    <property type="match status" value="1"/>
</dbReference>
<feature type="compositionally biased region" description="Basic and acidic residues" evidence="9">
    <location>
        <begin position="199"/>
        <end position="219"/>
    </location>
</feature>
<evidence type="ECO:0000256" key="2">
    <source>
        <dbReference type="ARBA" id="ARBA00012549"/>
    </source>
</evidence>
<dbReference type="Gene3D" id="3.10.450.30">
    <property type="entry name" value="Microbial ribonucleases"/>
    <property type="match status" value="1"/>
</dbReference>
<reference evidence="10 11" key="1">
    <citation type="journal article" date="2011" name="J. Gen. Appl. Microbiol.">
        <title>Draft genome sequencing of the enigmatic yeast Saitoella complicata.</title>
        <authorList>
            <person name="Nishida H."/>
            <person name="Hamamoto M."/>
            <person name="Sugiyama J."/>
        </authorList>
    </citation>
    <scope>NUCLEOTIDE SEQUENCE [LARGE SCALE GENOMIC DNA]</scope>
    <source>
        <strain evidence="10 11">NRRL Y-17804</strain>
    </source>
</reference>
<accession>A0A0E9NBN8</accession>
<dbReference type="GO" id="GO:0003723">
    <property type="term" value="F:RNA binding"/>
    <property type="evidence" value="ECO:0007669"/>
    <property type="project" value="InterPro"/>
</dbReference>
<evidence type="ECO:0000256" key="6">
    <source>
        <dbReference type="ARBA" id="ARBA00023157"/>
    </source>
</evidence>
<gene>
    <name evidence="10" type="ORF">G7K_1464-t1</name>
</gene>
<evidence type="ECO:0000313" key="10">
    <source>
        <dbReference type="EMBL" id="GAO47254.1"/>
    </source>
</evidence>
<evidence type="ECO:0000256" key="3">
    <source>
        <dbReference type="ARBA" id="ARBA00022722"/>
    </source>
</evidence>
<keyword evidence="3" id="KW-0540">Nuclease</keyword>
<comment type="catalytic activity">
    <reaction evidence="8">
        <text>[RNA] containing guanosine + H2O = an [RNA fragment]-3'-guanosine-3'-phosphate + a 5'-hydroxy-ribonucleotide-3'-[RNA fragment].</text>
        <dbReference type="EC" id="4.6.1.24"/>
    </reaction>
</comment>
<dbReference type="GO" id="GO:0016787">
    <property type="term" value="F:hydrolase activity"/>
    <property type="evidence" value="ECO:0007669"/>
    <property type="project" value="UniProtKB-KW"/>
</dbReference>
<comment type="caution">
    <text evidence="10">The sequence shown here is derived from an EMBL/GenBank/DDBJ whole genome shotgun (WGS) entry which is preliminary data.</text>
</comment>
<keyword evidence="7" id="KW-0456">Lyase</keyword>
<keyword evidence="11" id="KW-1185">Reference proteome</keyword>
<dbReference type="InterPro" id="IPR016191">
    <property type="entry name" value="Ribonuclease/ribotoxin"/>
</dbReference>
<reference evidence="10 11" key="3">
    <citation type="journal article" date="2015" name="Genome Announc.">
        <title>Draft Genome Sequence of the Archiascomycetous Yeast Saitoella complicata.</title>
        <authorList>
            <person name="Yamauchi K."/>
            <person name="Kondo S."/>
            <person name="Hamamoto M."/>
            <person name="Takahashi Y."/>
            <person name="Ogura Y."/>
            <person name="Hayashi T."/>
            <person name="Nishida H."/>
        </authorList>
    </citation>
    <scope>NUCLEOTIDE SEQUENCE [LARGE SCALE GENOMIC DNA]</scope>
    <source>
        <strain evidence="10 11">NRRL Y-17804</strain>
    </source>
</reference>